<keyword evidence="3 8" id="KW-0479">Metal-binding</keyword>
<name>A0A1H1RW44_9CORY</name>
<comment type="catalytic activity">
    <reaction evidence="8">
        <text>apo-[ACP] + CoA = holo-[ACP] + adenosine 3',5'-bisphosphate + H(+)</text>
        <dbReference type="Rhea" id="RHEA:12068"/>
        <dbReference type="Rhea" id="RHEA-COMP:9685"/>
        <dbReference type="Rhea" id="RHEA-COMP:9690"/>
        <dbReference type="ChEBI" id="CHEBI:15378"/>
        <dbReference type="ChEBI" id="CHEBI:29999"/>
        <dbReference type="ChEBI" id="CHEBI:57287"/>
        <dbReference type="ChEBI" id="CHEBI:58343"/>
        <dbReference type="ChEBI" id="CHEBI:64479"/>
        <dbReference type="EC" id="2.7.8.7"/>
    </reaction>
</comment>
<keyword evidence="11" id="KW-1185">Reference proteome</keyword>
<dbReference type="NCBIfam" id="NF000831">
    <property type="entry name" value="PRK00070.3-1"/>
    <property type="match status" value="1"/>
</dbReference>
<dbReference type="STRING" id="1203190.GCA_000312345_01600"/>
<feature type="domain" description="4'-phosphopantetheinyl transferase" evidence="9">
    <location>
        <begin position="3"/>
        <end position="122"/>
    </location>
</feature>
<dbReference type="GO" id="GO:0000287">
    <property type="term" value="F:magnesium ion binding"/>
    <property type="evidence" value="ECO:0007669"/>
    <property type="project" value="UniProtKB-UniRule"/>
</dbReference>
<comment type="cofactor">
    <cofactor evidence="8">
        <name>Mg(2+)</name>
        <dbReference type="ChEBI" id="CHEBI:18420"/>
    </cofactor>
</comment>
<keyword evidence="2 8" id="KW-0808">Transferase</keyword>
<dbReference type="InterPro" id="IPR008278">
    <property type="entry name" value="4-PPantetheinyl_Trfase_dom"/>
</dbReference>
<evidence type="ECO:0000256" key="2">
    <source>
        <dbReference type="ARBA" id="ARBA00022679"/>
    </source>
</evidence>
<evidence type="ECO:0000256" key="7">
    <source>
        <dbReference type="ARBA" id="ARBA00023160"/>
    </source>
</evidence>
<evidence type="ECO:0000313" key="10">
    <source>
        <dbReference type="EMBL" id="SDS39776.1"/>
    </source>
</evidence>
<dbReference type="AlphaFoldDB" id="A0A1H1RW44"/>
<dbReference type="GO" id="GO:0006633">
    <property type="term" value="P:fatty acid biosynthetic process"/>
    <property type="evidence" value="ECO:0007669"/>
    <property type="project" value="UniProtKB-UniRule"/>
</dbReference>
<evidence type="ECO:0000256" key="3">
    <source>
        <dbReference type="ARBA" id="ARBA00022723"/>
    </source>
</evidence>
<dbReference type="EMBL" id="LT629765">
    <property type="protein sequence ID" value="SDS39776.1"/>
    <property type="molecule type" value="Genomic_DNA"/>
</dbReference>
<dbReference type="Proteomes" id="UP000182237">
    <property type="component" value="Chromosome I"/>
</dbReference>
<evidence type="ECO:0000256" key="6">
    <source>
        <dbReference type="ARBA" id="ARBA00023098"/>
    </source>
</evidence>
<evidence type="ECO:0000259" key="9">
    <source>
        <dbReference type="Pfam" id="PF01648"/>
    </source>
</evidence>
<keyword evidence="1 8" id="KW-0444">Lipid biosynthesis</keyword>
<keyword evidence="6 8" id="KW-0443">Lipid metabolism</keyword>
<reference evidence="10 11" key="1">
    <citation type="submission" date="2016-10" db="EMBL/GenBank/DDBJ databases">
        <authorList>
            <person name="de Groot N.N."/>
        </authorList>
    </citation>
    <scope>NUCLEOTIDE SEQUENCE [LARGE SCALE GENOMIC DNA]</scope>
    <source>
        <strain evidence="10 11">DSM 45434</strain>
    </source>
</reference>
<sequence>MYVGTDIVHIPGCAEQLATPGSRFSAVFSERELRACAAKPNRAASLAARWAAKEAYIKAWSQSLYGSPPPVAADAVDFAEIEVVPDAFGRVAIVLRGALARVGPPAVSLSLSHDGDYAVAVCVVLPRENSM</sequence>
<feature type="binding site" evidence="8">
    <location>
        <position position="54"/>
    </location>
    <ligand>
        <name>Mg(2+)</name>
        <dbReference type="ChEBI" id="CHEBI:18420"/>
    </ligand>
</feature>
<accession>A0A1H1RW44</accession>
<dbReference type="eggNOG" id="COG0736">
    <property type="taxonomic scope" value="Bacteria"/>
</dbReference>
<organism evidence="10 11">
    <name type="scientific">Corynebacterium timonense</name>
    <dbReference type="NCBI Taxonomy" id="441500"/>
    <lineage>
        <taxon>Bacteria</taxon>
        <taxon>Bacillati</taxon>
        <taxon>Actinomycetota</taxon>
        <taxon>Actinomycetes</taxon>
        <taxon>Mycobacteriales</taxon>
        <taxon>Corynebacteriaceae</taxon>
        <taxon>Corynebacterium</taxon>
    </lineage>
</organism>
<dbReference type="RefSeq" id="WP_019194409.1">
    <property type="nucleotide sequence ID" value="NZ_LT629765.1"/>
</dbReference>
<keyword evidence="5 8" id="KW-0460">Magnesium</keyword>
<dbReference type="InterPro" id="IPR002582">
    <property type="entry name" value="ACPS"/>
</dbReference>
<dbReference type="Gene3D" id="3.90.470.20">
    <property type="entry name" value="4'-phosphopantetheinyl transferase domain"/>
    <property type="match status" value="1"/>
</dbReference>
<gene>
    <name evidence="8" type="primary">acpS</name>
    <name evidence="10" type="ORF">SAMN04488539_1595</name>
</gene>
<evidence type="ECO:0000313" key="11">
    <source>
        <dbReference type="Proteomes" id="UP000182237"/>
    </source>
</evidence>
<dbReference type="GO" id="GO:0005737">
    <property type="term" value="C:cytoplasm"/>
    <property type="evidence" value="ECO:0007669"/>
    <property type="project" value="UniProtKB-SubCell"/>
</dbReference>
<evidence type="ECO:0000256" key="5">
    <source>
        <dbReference type="ARBA" id="ARBA00022842"/>
    </source>
</evidence>
<keyword evidence="4 8" id="KW-0276">Fatty acid metabolism</keyword>
<dbReference type="HAMAP" id="MF_00101">
    <property type="entry name" value="AcpS"/>
    <property type="match status" value="1"/>
</dbReference>
<dbReference type="SUPFAM" id="SSF56214">
    <property type="entry name" value="4'-phosphopantetheinyl transferase"/>
    <property type="match status" value="1"/>
</dbReference>
<comment type="function">
    <text evidence="8">Transfers the 4'-phosphopantetheine moiety from coenzyme A to a Ser of acyl-carrier-protein.</text>
</comment>
<dbReference type="GO" id="GO:0008897">
    <property type="term" value="F:holo-[acyl-carrier-protein] synthase activity"/>
    <property type="evidence" value="ECO:0007669"/>
    <property type="project" value="UniProtKB-UniRule"/>
</dbReference>
<evidence type="ECO:0000256" key="1">
    <source>
        <dbReference type="ARBA" id="ARBA00022516"/>
    </source>
</evidence>
<dbReference type="NCBIfam" id="TIGR00556">
    <property type="entry name" value="pantethn_trn"/>
    <property type="match status" value="1"/>
</dbReference>
<dbReference type="Pfam" id="PF01648">
    <property type="entry name" value="ACPS"/>
    <property type="match status" value="1"/>
</dbReference>
<dbReference type="OrthoDB" id="517356at2"/>
<protein>
    <recommendedName>
        <fullName evidence="8">Holo-[acyl-carrier-protein] synthase</fullName>
        <shortName evidence="8">Holo-ACP synthase</shortName>
        <ecNumber evidence="8">2.7.8.7</ecNumber>
    </recommendedName>
    <alternativeName>
        <fullName evidence="8">4'-phosphopantetheinyl transferase AcpS</fullName>
    </alternativeName>
</protein>
<dbReference type="EC" id="2.7.8.7" evidence="8"/>
<evidence type="ECO:0000256" key="8">
    <source>
        <dbReference type="HAMAP-Rule" id="MF_00101"/>
    </source>
</evidence>
<feature type="binding site" evidence="8">
    <location>
        <position position="6"/>
    </location>
    <ligand>
        <name>Mg(2+)</name>
        <dbReference type="ChEBI" id="CHEBI:18420"/>
    </ligand>
</feature>
<keyword evidence="7 8" id="KW-0275">Fatty acid biosynthesis</keyword>
<proteinExistence type="inferred from homology"/>
<comment type="subcellular location">
    <subcellularLocation>
        <location evidence="8">Cytoplasm</location>
    </subcellularLocation>
</comment>
<keyword evidence="8" id="KW-0963">Cytoplasm</keyword>
<dbReference type="InterPro" id="IPR004568">
    <property type="entry name" value="Ppantetheine-prot_Trfase_dom"/>
</dbReference>
<comment type="similarity">
    <text evidence="8">Belongs to the P-Pant transferase superfamily. AcpS family.</text>
</comment>
<dbReference type="InterPro" id="IPR037143">
    <property type="entry name" value="4-PPantetheinyl_Trfase_dom_sf"/>
</dbReference>
<evidence type="ECO:0000256" key="4">
    <source>
        <dbReference type="ARBA" id="ARBA00022832"/>
    </source>
</evidence>